<dbReference type="GO" id="GO:0005886">
    <property type="term" value="C:plasma membrane"/>
    <property type="evidence" value="ECO:0007669"/>
    <property type="project" value="UniProtKB-SubCell"/>
</dbReference>
<feature type="transmembrane region" description="Helical" evidence="8">
    <location>
        <begin position="45"/>
        <end position="69"/>
    </location>
</feature>
<comment type="similarity">
    <text evidence="2">Belongs to the AzlC family.</text>
</comment>
<accession>A0AAU7PUN5</accession>
<evidence type="ECO:0000256" key="1">
    <source>
        <dbReference type="ARBA" id="ARBA00004651"/>
    </source>
</evidence>
<dbReference type="AlphaFoldDB" id="A0AAU7PUN5"/>
<dbReference type="InterPro" id="IPR011606">
    <property type="entry name" value="Brnchd-chn_aa_trnsp_permease"/>
</dbReference>
<evidence type="ECO:0000256" key="5">
    <source>
        <dbReference type="ARBA" id="ARBA00022692"/>
    </source>
</evidence>
<evidence type="ECO:0000256" key="2">
    <source>
        <dbReference type="ARBA" id="ARBA00010735"/>
    </source>
</evidence>
<name>A0AAU7PUN5_9FIRM</name>
<feature type="transmembrane region" description="Helical" evidence="8">
    <location>
        <begin position="133"/>
        <end position="159"/>
    </location>
</feature>
<proteinExistence type="inferred from homology"/>
<dbReference type="Pfam" id="PF03591">
    <property type="entry name" value="AzlC"/>
    <property type="match status" value="1"/>
</dbReference>
<protein>
    <submittedName>
        <fullName evidence="9">AzlC family ABC transporter permease</fullName>
    </submittedName>
</protein>
<comment type="subcellular location">
    <subcellularLocation>
        <location evidence="1">Cell membrane</location>
        <topology evidence="1">Multi-pass membrane protein</topology>
    </subcellularLocation>
</comment>
<evidence type="ECO:0000256" key="3">
    <source>
        <dbReference type="ARBA" id="ARBA00022448"/>
    </source>
</evidence>
<organism evidence="9">
    <name type="scientific">Lacrimispora sp. BS-2</name>
    <dbReference type="NCBI Taxonomy" id="3151850"/>
    <lineage>
        <taxon>Bacteria</taxon>
        <taxon>Bacillati</taxon>
        <taxon>Bacillota</taxon>
        <taxon>Clostridia</taxon>
        <taxon>Lachnospirales</taxon>
        <taxon>Lachnospiraceae</taxon>
        <taxon>Lacrimispora</taxon>
    </lineage>
</organism>
<feature type="transmembrane region" description="Helical" evidence="8">
    <location>
        <begin position="20"/>
        <end position="39"/>
    </location>
</feature>
<gene>
    <name evidence="9" type="ORF">ABFV83_09405</name>
</gene>
<keyword evidence="4" id="KW-1003">Cell membrane</keyword>
<evidence type="ECO:0000313" key="9">
    <source>
        <dbReference type="EMBL" id="XBS55978.1"/>
    </source>
</evidence>
<evidence type="ECO:0000256" key="6">
    <source>
        <dbReference type="ARBA" id="ARBA00022989"/>
    </source>
</evidence>
<dbReference type="GO" id="GO:1903785">
    <property type="term" value="P:L-valine transmembrane transport"/>
    <property type="evidence" value="ECO:0007669"/>
    <property type="project" value="TreeGrafter"/>
</dbReference>
<keyword evidence="3" id="KW-0813">Transport</keyword>
<reference evidence="9" key="1">
    <citation type="submission" date="2024-06" db="EMBL/GenBank/DDBJ databases">
        <title>Lacrimispora cavernae sp. nov., a novel anaerobe isolated from bat guano pile inside a cave.</title>
        <authorList>
            <person name="Miller S.L."/>
            <person name="Lu N."/>
            <person name="King J."/>
            <person name="Sankaranarayanan K."/>
            <person name="Lawson P.A."/>
        </authorList>
    </citation>
    <scope>NUCLEOTIDE SEQUENCE</scope>
    <source>
        <strain evidence="9">BS-2</strain>
    </source>
</reference>
<dbReference type="PANTHER" id="PTHR34979">
    <property type="entry name" value="INNER MEMBRANE PROTEIN YGAZ"/>
    <property type="match status" value="1"/>
</dbReference>
<keyword evidence="6 8" id="KW-1133">Transmembrane helix</keyword>
<dbReference type="PANTHER" id="PTHR34979:SF1">
    <property type="entry name" value="INNER MEMBRANE PROTEIN YGAZ"/>
    <property type="match status" value="1"/>
</dbReference>
<evidence type="ECO:0000256" key="4">
    <source>
        <dbReference type="ARBA" id="ARBA00022475"/>
    </source>
</evidence>
<dbReference type="EMBL" id="CP157940">
    <property type="protein sequence ID" value="XBS55978.1"/>
    <property type="molecule type" value="Genomic_DNA"/>
</dbReference>
<evidence type="ECO:0000256" key="8">
    <source>
        <dbReference type="SAM" id="Phobius"/>
    </source>
</evidence>
<sequence length="237" mass="26358">MNAKEKVIGKAFKTAFPMTIPIMAGFLFLGLAYGIYMNVSGFNFIYPMIMSLTIYAGSVEFLTVGWLLGGFSPFKALALTLMINARHLFYGLSMLDNYNLPGLKKIYLIFGLCDESFSINCTADIPADVDRGWFMIFVTLLNHIYWVVGATIGGLFGSLIHFDTTGLNFVMTALFVVIFLEQWMKEKTHYSSLLGLGLSLLCLLLIRGTNFIIPSMCTIFGALTLLRRPLEKAGGFQ</sequence>
<keyword evidence="5 8" id="KW-0812">Transmembrane</keyword>
<keyword evidence="7 8" id="KW-0472">Membrane</keyword>
<feature type="transmembrane region" description="Helical" evidence="8">
    <location>
        <begin position="166"/>
        <end position="184"/>
    </location>
</feature>
<evidence type="ECO:0000256" key="7">
    <source>
        <dbReference type="ARBA" id="ARBA00023136"/>
    </source>
</evidence>
<dbReference type="RefSeq" id="WP_349948613.1">
    <property type="nucleotide sequence ID" value="NZ_CP157940.1"/>
</dbReference>